<proteinExistence type="predicted"/>
<dbReference type="PANTHER" id="PTHR43308:SF5">
    <property type="entry name" value="S-LAYER PROTEIN _ PEPTIDOGLYCAN ENDO-BETA-N-ACETYLGLUCOSAMINIDASE"/>
    <property type="match status" value="1"/>
</dbReference>
<dbReference type="EMBL" id="CP013023">
    <property type="protein sequence ID" value="ANF98139.1"/>
    <property type="molecule type" value="Genomic_DNA"/>
</dbReference>
<feature type="domain" description="SLH" evidence="3">
    <location>
        <begin position="33"/>
        <end position="91"/>
    </location>
</feature>
<feature type="compositionally biased region" description="Polar residues" evidence="1">
    <location>
        <begin position="465"/>
        <end position="479"/>
    </location>
</feature>
<sequence length="1003" mass="107423">MLTTKIRPWAILLLSTAILLPTAGLTGADPVSAQSVNATDIQHHWAKNVLIDWQNKGYISGFQDGSLQPDQSVTRSQLAALINKSFGFTSSVPIHYRDVQPSDWYYNDIAMAKAQGYMEGYKDSTFHPEQQVTRQELAVILTSIKKLKSSGSASRMKDTANSPSWSKGSIGAVIDNGLMNGDEKGFRPKDTTTRAEAVTVLNRSLQSTGAAATVYNTAGVYGPASGQQQISGNVQLNAAGSTLRNMVIEGDLLLGQGIGEGDALLDHVTVKGTTTVNGGGSHSIHVKDSNLATMVINKKDGDVRIETSGSTVIQQTVLQSGAILEEKTNAGASGFNNVVMSSLLPTGARVTMNGRFDAVDIAASSLDVQLISGSIDSLAVASGTTGNRVDTTSSSSIQSATLNAPATIGGNGTVEHAYIRAEGVTITPRVMQTSIDNGITARVGGNTVGLPLTPTNTKKKESNHNETTTPVNETKPTPNTDVTAPPQIQHLDVKNGQAVLPPQAGDVLFLSDMNITATLDGVPINLRSISYDSVTRTVHFDPLKLLHYNGKVLQVKIAPVADFSRLTRTFQGSVQISGFIGVITDTQGEPVNGVKIMFRRGVGIMTGPVEATVTTGMDGNYTVQLPPGIYTGEMQKDGFLTSYMTGVSLTGILNDTENGVIIQQADKDQVHIVLTWDEFPQDEDVHLLGPTPDGFGFQTDSSEQQYIYNSEVYAELNYDAIQGYGPEALTIRKRTPGTYTFYVDNISQLHLGSTATLRHSSARVKVYDGQSPTPIKTYLIPAGDGNEPYWHVFDMNIADGQLSFTDRNLLLNAAPVSKYLPIPTADSDQAKLEQEADLIPDDIVLPYDTKLNQEITLTDKQPADGITRTVSSVELLSAIDADTDNEFSVTNDVYLSTADTGKGLQLLQYNGSPYTAPYKVTVSLRLGDTTIQKNVYVDVPNLDTWLNQAAIRAQSVLAQPAAGQDTTGLQTALDHKNALPQAAAVQDKITVLQELNAALQQLK</sequence>
<dbReference type="InterPro" id="IPR001119">
    <property type="entry name" value="SLH_dom"/>
</dbReference>
<dbReference type="KEGG" id="pbv:AR543_20420"/>
<evidence type="ECO:0000256" key="2">
    <source>
        <dbReference type="SAM" id="SignalP"/>
    </source>
</evidence>
<dbReference type="Pfam" id="PF13620">
    <property type="entry name" value="CarboxypepD_reg"/>
    <property type="match status" value="1"/>
</dbReference>
<dbReference type="OrthoDB" id="185675at2"/>
<evidence type="ECO:0000259" key="3">
    <source>
        <dbReference type="PROSITE" id="PS51272"/>
    </source>
</evidence>
<dbReference type="AlphaFoldDB" id="A0A172ZKR9"/>
<reference evidence="4 5" key="2">
    <citation type="journal article" date="2016" name="Int. J. Syst. Evol. Microbiol.">
        <title>Paenibacillus bovis sp. nov., isolated from raw yak (Bos grunniens) milk.</title>
        <authorList>
            <person name="Gao C."/>
            <person name="Han J."/>
            <person name="Liu Z."/>
            <person name="Xu X."/>
            <person name="Hang F."/>
            <person name="Wu Z."/>
        </authorList>
    </citation>
    <scope>NUCLEOTIDE SEQUENCE [LARGE SCALE GENOMIC DNA]</scope>
    <source>
        <strain evidence="4 5">BD3526</strain>
    </source>
</reference>
<evidence type="ECO:0000313" key="4">
    <source>
        <dbReference type="EMBL" id="ANF98139.1"/>
    </source>
</evidence>
<evidence type="ECO:0000256" key="1">
    <source>
        <dbReference type="SAM" id="MobiDB-lite"/>
    </source>
</evidence>
<name>A0A172ZKR9_9BACL</name>
<feature type="domain" description="SLH" evidence="3">
    <location>
        <begin position="92"/>
        <end position="155"/>
    </location>
</feature>
<reference evidence="5" key="1">
    <citation type="submission" date="2015-10" db="EMBL/GenBank/DDBJ databases">
        <title>Genome of Paenibacillus bovis sp. nov.</title>
        <authorList>
            <person name="Wu Z."/>
            <person name="Gao C."/>
            <person name="Liu Z."/>
            <person name="Zheng H."/>
        </authorList>
    </citation>
    <scope>NUCLEOTIDE SEQUENCE [LARGE SCALE GENOMIC DNA]</scope>
    <source>
        <strain evidence="5">BD3526</strain>
    </source>
</reference>
<dbReference type="InterPro" id="IPR008969">
    <property type="entry name" value="CarboxyPept-like_regulatory"/>
</dbReference>
<dbReference type="Pfam" id="PF00395">
    <property type="entry name" value="SLH"/>
    <property type="match status" value="3"/>
</dbReference>
<feature type="domain" description="SLH" evidence="3">
    <location>
        <begin position="157"/>
        <end position="215"/>
    </location>
</feature>
<feature type="signal peptide" evidence="2">
    <location>
        <begin position="1"/>
        <end position="28"/>
    </location>
</feature>
<gene>
    <name evidence="4" type="ORF">AR543_20420</name>
</gene>
<dbReference type="PROSITE" id="PS51272">
    <property type="entry name" value="SLH"/>
    <property type="match status" value="3"/>
</dbReference>
<protein>
    <recommendedName>
        <fullName evidence="3">SLH domain-containing protein</fullName>
    </recommendedName>
</protein>
<dbReference type="PANTHER" id="PTHR43308">
    <property type="entry name" value="OUTER MEMBRANE PROTEIN ALPHA-RELATED"/>
    <property type="match status" value="1"/>
</dbReference>
<dbReference type="SUPFAM" id="SSF49464">
    <property type="entry name" value="Carboxypeptidase regulatory domain-like"/>
    <property type="match status" value="1"/>
</dbReference>
<feature type="chain" id="PRO_5039560394" description="SLH domain-containing protein" evidence="2">
    <location>
        <begin position="29"/>
        <end position="1003"/>
    </location>
</feature>
<dbReference type="InterPro" id="IPR051465">
    <property type="entry name" value="Cell_Envelope_Struct_Comp"/>
</dbReference>
<evidence type="ECO:0000313" key="5">
    <source>
        <dbReference type="Proteomes" id="UP000078148"/>
    </source>
</evidence>
<dbReference type="Gene3D" id="2.60.40.1120">
    <property type="entry name" value="Carboxypeptidase-like, regulatory domain"/>
    <property type="match status" value="1"/>
</dbReference>
<dbReference type="Proteomes" id="UP000078148">
    <property type="component" value="Chromosome"/>
</dbReference>
<organism evidence="4 5">
    <name type="scientific">Paenibacillus bovis</name>
    <dbReference type="NCBI Taxonomy" id="1616788"/>
    <lineage>
        <taxon>Bacteria</taxon>
        <taxon>Bacillati</taxon>
        <taxon>Bacillota</taxon>
        <taxon>Bacilli</taxon>
        <taxon>Bacillales</taxon>
        <taxon>Paenibacillaceae</taxon>
        <taxon>Paenibacillus</taxon>
    </lineage>
</organism>
<keyword evidence="5" id="KW-1185">Reference proteome</keyword>
<feature type="region of interest" description="Disordered" evidence="1">
    <location>
        <begin position="446"/>
        <end position="479"/>
    </location>
</feature>
<accession>A0A172ZKR9</accession>
<dbReference type="STRING" id="1616788.AR543_20420"/>
<dbReference type="RefSeq" id="WP_060536219.1">
    <property type="nucleotide sequence ID" value="NZ_CP013023.1"/>
</dbReference>
<keyword evidence="2" id="KW-0732">Signal</keyword>